<keyword evidence="8" id="KW-1185">Reference proteome</keyword>
<dbReference type="OMA" id="IFTTMFM"/>
<keyword evidence="7" id="KW-0675">Receptor</keyword>
<dbReference type="EMBL" id="JH711579">
    <property type="protein sequence ID" value="EIW80269.1"/>
    <property type="molecule type" value="Genomic_DNA"/>
</dbReference>
<feature type="transmembrane region" description="Helical" evidence="6">
    <location>
        <begin position="126"/>
        <end position="142"/>
    </location>
</feature>
<gene>
    <name evidence="7" type="ORF">CONPUDRAFT_165843</name>
</gene>
<feature type="transmembrane region" description="Helical" evidence="6">
    <location>
        <begin position="148"/>
        <end position="166"/>
    </location>
</feature>
<dbReference type="InterPro" id="IPR043476">
    <property type="entry name" value="Yro2-like_7TM"/>
</dbReference>
<evidence type="ECO:0000256" key="3">
    <source>
        <dbReference type="ARBA" id="ARBA00022692"/>
    </source>
</evidence>
<keyword evidence="5 6" id="KW-0472">Membrane</keyword>
<sequence length="344" mass="36296">MANHALDNNPPAGDRHITTHASDWLWAVFAVMLLSFLGALLWNHSRKQRTRPFHHIPVIVLWVSTLTYFALASDLGYTLTRAEFNGQGTRQIWWVRYIQWFINAPLILLALMGLTGMLVSEMLTTMFFAWTLVIMGLVGALTRSSYKWGFYAFGVFSLLYLLYRLFAHHRQYGSRSGYTGARDSAGAGANTGTGAGAGAGGGGKGISKRFYLLASWIALIWLLYPICWGLSEGGNRITPTSEMVFYGILDILSGPVFFLAYMLMFRGMDYWKLGSGGGDSGAGGGGLGSGTGAGAGVGGANTNAAGTGSGAGGYGSNAAGGAPAANFGEKGAAANGNTQAAGHV</sequence>
<name>A0A5M3MM55_CONPW</name>
<evidence type="ECO:0000256" key="6">
    <source>
        <dbReference type="SAM" id="Phobius"/>
    </source>
</evidence>
<dbReference type="RefSeq" id="XP_007769259.1">
    <property type="nucleotide sequence ID" value="XM_007771069.1"/>
</dbReference>
<dbReference type="GO" id="GO:0005783">
    <property type="term" value="C:endoplasmic reticulum"/>
    <property type="evidence" value="ECO:0007669"/>
    <property type="project" value="TreeGrafter"/>
</dbReference>
<feature type="transmembrane region" description="Helical" evidence="6">
    <location>
        <begin position="24"/>
        <end position="43"/>
    </location>
</feature>
<dbReference type="GeneID" id="19205408"/>
<feature type="transmembrane region" description="Helical" evidence="6">
    <location>
        <begin position="97"/>
        <end position="119"/>
    </location>
</feature>
<dbReference type="InterPro" id="IPR001425">
    <property type="entry name" value="Arc/bac/fun_rhodopsins"/>
</dbReference>
<protein>
    <submittedName>
        <fullName evidence="7">Family A G protein-coupled receptor-like protein</fullName>
    </submittedName>
</protein>
<dbReference type="PRINTS" id="PR00251">
    <property type="entry name" value="BACTRLOPSIN"/>
</dbReference>
<evidence type="ECO:0000256" key="2">
    <source>
        <dbReference type="ARBA" id="ARBA00008130"/>
    </source>
</evidence>
<dbReference type="CDD" id="cd15239">
    <property type="entry name" value="7tm_YRO2_fungal-like"/>
    <property type="match status" value="1"/>
</dbReference>
<proteinExistence type="inferred from homology"/>
<dbReference type="KEGG" id="cput:CONPUDRAFT_165843"/>
<evidence type="ECO:0000256" key="4">
    <source>
        <dbReference type="ARBA" id="ARBA00022989"/>
    </source>
</evidence>
<feature type="transmembrane region" description="Helical" evidence="6">
    <location>
        <begin position="55"/>
        <end position="77"/>
    </location>
</feature>
<dbReference type="Pfam" id="PF01036">
    <property type="entry name" value="Bac_rhodopsin"/>
    <property type="match status" value="1"/>
</dbReference>
<comment type="caution">
    <text evidence="7">The sequence shown here is derived from an EMBL/GenBank/DDBJ whole genome shotgun (WGS) entry which is preliminary data.</text>
</comment>
<evidence type="ECO:0000313" key="8">
    <source>
        <dbReference type="Proteomes" id="UP000053558"/>
    </source>
</evidence>
<evidence type="ECO:0000256" key="1">
    <source>
        <dbReference type="ARBA" id="ARBA00004141"/>
    </source>
</evidence>
<feature type="transmembrane region" description="Helical" evidence="6">
    <location>
        <begin position="243"/>
        <end position="263"/>
    </location>
</feature>
<dbReference type="PANTHER" id="PTHR28286:SF1">
    <property type="entry name" value="30 KDA HEAT SHOCK PROTEIN-RELATED"/>
    <property type="match status" value="1"/>
</dbReference>
<dbReference type="PANTHER" id="PTHR28286">
    <property type="match status" value="1"/>
</dbReference>
<evidence type="ECO:0000313" key="7">
    <source>
        <dbReference type="EMBL" id="EIW80269.1"/>
    </source>
</evidence>
<organism evidence="7 8">
    <name type="scientific">Coniophora puteana (strain RWD-64-598)</name>
    <name type="common">Brown rot fungus</name>
    <dbReference type="NCBI Taxonomy" id="741705"/>
    <lineage>
        <taxon>Eukaryota</taxon>
        <taxon>Fungi</taxon>
        <taxon>Dikarya</taxon>
        <taxon>Basidiomycota</taxon>
        <taxon>Agaricomycotina</taxon>
        <taxon>Agaricomycetes</taxon>
        <taxon>Agaricomycetidae</taxon>
        <taxon>Boletales</taxon>
        <taxon>Coniophorineae</taxon>
        <taxon>Coniophoraceae</taxon>
        <taxon>Coniophora</taxon>
    </lineage>
</organism>
<dbReference type="SMART" id="SM01021">
    <property type="entry name" value="Bac_rhodopsin"/>
    <property type="match status" value="1"/>
</dbReference>
<dbReference type="GO" id="GO:0005886">
    <property type="term" value="C:plasma membrane"/>
    <property type="evidence" value="ECO:0007669"/>
    <property type="project" value="TreeGrafter"/>
</dbReference>
<feature type="transmembrane region" description="Helical" evidence="6">
    <location>
        <begin position="210"/>
        <end position="231"/>
    </location>
</feature>
<dbReference type="Gene3D" id="1.20.1070.10">
    <property type="entry name" value="Rhodopsin 7-helix transmembrane proteins"/>
    <property type="match status" value="1"/>
</dbReference>
<reference evidence="8" key="1">
    <citation type="journal article" date="2012" name="Science">
        <title>The Paleozoic origin of enzymatic lignin decomposition reconstructed from 31 fungal genomes.</title>
        <authorList>
            <person name="Floudas D."/>
            <person name="Binder M."/>
            <person name="Riley R."/>
            <person name="Barry K."/>
            <person name="Blanchette R.A."/>
            <person name="Henrissat B."/>
            <person name="Martinez A.T."/>
            <person name="Otillar R."/>
            <person name="Spatafora J.W."/>
            <person name="Yadav J.S."/>
            <person name="Aerts A."/>
            <person name="Benoit I."/>
            <person name="Boyd A."/>
            <person name="Carlson A."/>
            <person name="Copeland A."/>
            <person name="Coutinho P.M."/>
            <person name="de Vries R.P."/>
            <person name="Ferreira P."/>
            <person name="Findley K."/>
            <person name="Foster B."/>
            <person name="Gaskell J."/>
            <person name="Glotzer D."/>
            <person name="Gorecki P."/>
            <person name="Heitman J."/>
            <person name="Hesse C."/>
            <person name="Hori C."/>
            <person name="Igarashi K."/>
            <person name="Jurgens J.A."/>
            <person name="Kallen N."/>
            <person name="Kersten P."/>
            <person name="Kohler A."/>
            <person name="Kuees U."/>
            <person name="Kumar T.K.A."/>
            <person name="Kuo A."/>
            <person name="LaButti K."/>
            <person name="Larrondo L.F."/>
            <person name="Lindquist E."/>
            <person name="Ling A."/>
            <person name="Lombard V."/>
            <person name="Lucas S."/>
            <person name="Lundell T."/>
            <person name="Martin R."/>
            <person name="McLaughlin D.J."/>
            <person name="Morgenstern I."/>
            <person name="Morin E."/>
            <person name="Murat C."/>
            <person name="Nagy L.G."/>
            <person name="Nolan M."/>
            <person name="Ohm R.A."/>
            <person name="Patyshakuliyeva A."/>
            <person name="Rokas A."/>
            <person name="Ruiz-Duenas F.J."/>
            <person name="Sabat G."/>
            <person name="Salamov A."/>
            <person name="Samejima M."/>
            <person name="Schmutz J."/>
            <person name="Slot J.C."/>
            <person name="St John F."/>
            <person name="Stenlid J."/>
            <person name="Sun H."/>
            <person name="Sun S."/>
            <person name="Syed K."/>
            <person name="Tsang A."/>
            <person name="Wiebenga A."/>
            <person name="Young D."/>
            <person name="Pisabarro A."/>
            <person name="Eastwood D.C."/>
            <person name="Martin F."/>
            <person name="Cullen D."/>
            <person name="Grigoriev I.V."/>
            <person name="Hibbett D.S."/>
        </authorList>
    </citation>
    <scope>NUCLEOTIDE SEQUENCE [LARGE SCALE GENOMIC DNA]</scope>
    <source>
        <strain evidence="8">RWD-64-598 SS2</strain>
    </source>
</reference>
<dbReference type="SUPFAM" id="SSF81321">
    <property type="entry name" value="Family A G protein-coupled receptor-like"/>
    <property type="match status" value="1"/>
</dbReference>
<dbReference type="AlphaFoldDB" id="A0A5M3MM55"/>
<evidence type="ECO:0000256" key="5">
    <source>
        <dbReference type="ARBA" id="ARBA00023136"/>
    </source>
</evidence>
<keyword evidence="4 6" id="KW-1133">Transmembrane helix</keyword>
<comment type="subcellular location">
    <subcellularLocation>
        <location evidence="1">Membrane</location>
        <topology evidence="1">Multi-pass membrane protein</topology>
    </subcellularLocation>
</comment>
<keyword evidence="3 6" id="KW-0812">Transmembrane</keyword>
<dbReference type="Proteomes" id="UP000053558">
    <property type="component" value="Unassembled WGS sequence"/>
</dbReference>
<dbReference type="OrthoDB" id="536545at2759"/>
<comment type="similarity">
    <text evidence="2">Belongs to the archaeal/bacterial/fungal opsin family.</text>
</comment>
<accession>A0A5M3MM55</accession>